<dbReference type="EMBL" id="FMCV01000021">
    <property type="protein sequence ID" value="SCF37397.1"/>
    <property type="molecule type" value="Genomic_DNA"/>
</dbReference>
<accession>A0A1C4ZWQ6</accession>
<evidence type="ECO:0000313" key="1">
    <source>
        <dbReference type="EMBL" id="SCF37397.1"/>
    </source>
</evidence>
<gene>
    <name evidence="1" type="ORF">GA0070215_12158</name>
</gene>
<reference evidence="2" key="1">
    <citation type="submission" date="2016-06" db="EMBL/GenBank/DDBJ databases">
        <authorList>
            <person name="Varghese N."/>
        </authorList>
    </citation>
    <scope>NUCLEOTIDE SEQUENCE [LARGE SCALE GENOMIC DNA]</scope>
    <source>
        <strain evidence="2">DSM 45555</strain>
    </source>
</reference>
<proteinExistence type="predicted"/>
<dbReference type="AlphaFoldDB" id="A0A1C4ZWQ6"/>
<sequence length="614" mass="67593">MSDAGEREALDPRTFLEHAMILQFAHPDGPLPDGGRPYPDAKHVVGLPRTDEPYAARKRKLVDVVTSVYEAEPSAGRACGLLSDALTSMRVEPRFVGLLAEAVASVDPTWRRRVGRELAYRSRERGKVTVGLALLSGVAGPRDAVPVRLLGLLSRHFGETAIRVLRQIPGVARDLVWLAERSDPWRHAQAVEALCSLAEPVTFGWLLREGVRPGEPSVKNARTIAETVGLADVVGDDEIGEDVVEQVGQLLVAMTLRGAGNAELRRYNDAPTALARFARAAGRMSATLDRYAMIVSLLADLHVGQAATLKWPGDELGWVRATLDRLLDQPAWAGVLDLAGRSTDPAIYQRARWASLVRTTCGQVPLPELSMDDAHSRLAIRVSVPDPALGGAVETSVFVDGRPVVAEVFAAGPAEEPEYLLGPDHRLHAEVEPHEVRLAEADCTEGCCGALYVTVERRDGEVIWRDWRNPDRSSLDLPTVRFDTGQYDAEIARAENDHSWEWPDRSVARLLRARLREHPDLLGRWDCHIGWVAARPDDQGRVHVSYFCPNQPAGVEGLWLQFVAVIDLPAGDPEIVADEIVRRITDADPRRQQWLTGGSAEAARQFGFDWPVRH</sequence>
<keyword evidence="2" id="KW-1185">Reference proteome</keyword>
<protein>
    <submittedName>
        <fullName evidence="1">Uncharacterized protein</fullName>
    </submittedName>
</protein>
<evidence type="ECO:0000313" key="2">
    <source>
        <dbReference type="Proteomes" id="UP000198551"/>
    </source>
</evidence>
<organism evidence="1 2">
    <name type="scientific">Micromonospora marina</name>
    <dbReference type="NCBI Taxonomy" id="307120"/>
    <lineage>
        <taxon>Bacteria</taxon>
        <taxon>Bacillati</taxon>
        <taxon>Actinomycetota</taxon>
        <taxon>Actinomycetes</taxon>
        <taxon>Micromonosporales</taxon>
        <taxon>Micromonosporaceae</taxon>
        <taxon>Micromonospora</taxon>
    </lineage>
</organism>
<dbReference type="Proteomes" id="UP000198551">
    <property type="component" value="Unassembled WGS sequence"/>
</dbReference>
<name>A0A1C4ZWQ6_9ACTN</name>
<dbReference type="RefSeq" id="WP_091049140.1">
    <property type="nucleotide sequence ID" value="NZ_FMCV01000021.1"/>
</dbReference>